<dbReference type="Gene3D" id="2.60.40.4370">
    <property type="match status" value="1"/>
</dbReference>
<feature type="non-terminal residue" evidence="2">
    <location>
        <position position="1"/>
    </location>
</feature>
<gene>
    <name evidence="2" type="ORF">CUNI_LOCUS8372</name>
</gene>
<dbReference type="Pfam" id="PF10419">
    <property type="entry name" value="TFIIIC_sub6"/>
    <property type="match status" value="1"/>
</dbReference>
<evidence type="ECO:0000313" key="3">
    <source>
        <dbReference type="Proteomes" id="UP000678393"/>
    </source>
</evidence>
<protein>
    <recommendedName>
        <fullName evidence="1">Transcription factor TFIIIC triple barrel domain-containing protein</fullName>
    </recommendedName>
</protein>
<reference evidence="2" key="1">
    <citation type="submission" date="2021-04" db="EMBL/GenBank/DDBJ databases">
        <authorList>
            <consortium name="Molecular Ecology Group"/>
        </authorList>
    </citation>
    <scope>NUCLEOTIDE SEQUENCE</scope>
</reference>
<dbReference type="OrthoDB" id="1877767at2759"/>
<dbReference type="Proteomes" id="UP000678393">
    <property type="component" value="Unassembled WGS sequence"/>
</dbReference>
<dbReference type="InterPro" id="IPR019481">
    <property type="entry name" value="TFIIIC_triple_barrel"/>
</dbReference>
<evidence type="ECO:0000259" key="1">
    <source>
        <dbReference type="Pfam" id="PF10419"/>
    </source>
</evidence>
<feature type="domain" description="Transcription factor TFIIIC triple barrel" evidence="1">
    <location>
        <begin position="27"/>
        <end position="100"/>
    </location>
</feature>
<proteinExistence type="predicted"/>
<dbReference type="AlphaFoldDB" id="A0A8S3Z0I4"/>
<organism evidence="2 3">
    <name type="scientific">Candidula unifasciata</name>
    <dbReference type="NCBI Taxonomy" id="100452"/>
    <lineage>
        <taxon>Eukaryota</taxon>
        <taxon>Metazoa</taxon>
        <taxon>Spiralia</taxon>
        <taxon>Lophotrochozoa</taxon>
        <taxon>Mollusca</taxon>
        <taxon>Gastropoda</taxon>
        <taxon>Heterobranchia</taxon>
        <taxon>Euthyneura</taxon>
        <taxon>Panpulmonata</taxon>
        <taxon>Eupulmonata</taxon>
        <taxon>Stylommatophora</taxon>
        <taxon>Helicina</taxon>
        <taxon>Helicoidea</taxon>
        <taxon>Geomitridae</taxon>
        <taxon>Candidula</taxon>
    </lineage>
</organism>
<evidence type="ECO:0000313" key="2">
    <source>
        <dbReference type="EMBL" id="CAG5122814.1"/>
    </source>
</evidence>
<accession>A0A8S3Z0I4</accession>
<feature type="non-terminal residue" evidence="2">
    <location>
        <position position="106"/>
    </location>
</feature>
<name>A0A8S3Z0I4_9EUPU</name>
<keyword evidence="3" id="KW-1185">Reference proteome</keyword>
<dbReference type="EMBL" id="CAJHNH020001369">
    <property type="protein sequence ID" value="CAG5122814.1"/>
    <property type="molecule type" value="Genomic_DNA"/>
</dbReference>
<comment type="caution">
    <text evidence="2">The sequence shown here is derived from an EMBL/GenBank/DDBJ whole genome shotgun (WGS) entry which is preliminary data.</text>
</comment>
<sequence>MMRGECDMFVEVTMMMESPSGGQADGRRQGETYFQIMGLSTEKPLVKINGHLFTGQFTDTLGSHLFLEVEDWTDSSQRNSKQIKSVTVTNTYLKLEPVYLDSKRDA</sequence>